<protein>
    <submittedName>
        <fullName evidence="3">Maleylpyruvate isomerase family mycothiol-dependent enzyme</fullName>
    </submittedName>
</protein>
<comment type="caution">
    <text evidence="3">The sequence shown here is derived from an EMBL/GenBank/DDBJ whole genome shotgun (WGS) entry which is preliminary data.</text>
</comment>
<dbReference type="AlphaFoldDB" id="A0A3N0E486"/>
<feature type="domain" description="Mycothiol-dependent maleylpyruvate isomerase metal-binding" evidence="2">
    <location>
        <begin position="12"/>
        <end position="134"/>
    </location>
</feature>
<dbReference type="SUPFAM" id="SSF109854">
    <property type="entry name" value="DinB/YfiT-like putative metalloenzymes"/>
    <property type="match status" value="1"/>
</dbReference>
<dbReference type="InterPro" id="IPR017517">
    <property type="entry name" value="Maleyloyr_isom"/>
</dbReference>
<sequence length="256" mass="27931">MSTHLTLEDYVAALTTSGATLRDAARDAGPRARVPTCPEWTVTELVAHQGMVHRWATANLRAEPDHDTERSYAEGIAAPDPLSWLSEGIDTLVATLRATPEDVAAKVFLRNAPAPLLFWARRQAHETTIHSVDAVAATLGRWPSPSEVSITPDLAADGIDELLSGFITRRKAQLRSREPHTILVTTDDTGHAWSVRLSQEPVVTTVGEPGATDTPVSRFSGTAVQLYLTLWNRADEATVEGNTSLIEQWRSQARII</sequence>
<dbReference type="PANTHER" id="PTHR40758:SF1">
    <property type="entry name" value="CONSERVED PROTEIN"/>
    <property type="match status" value="1"/>
</dbReference>
<dbReference type="GO" id="GO:0016853">
    <property type="term" value="F:isomerase activity"/>
    <property type="evidence" value="ECO:0007669"/>
    <property type="project" value="UniProtKB-KW"/>
</dbReference>
<evidence type="ECO:0000259" key="1">
    <source>
        <dbReference type="Pfam" id="PF07398"/>
    </source>
</evidence>
<evidence type="ECO:0000259" key="2">
    <source>
        <dbReference type="Pfam" id="PF11716"/>
    </source>
</evidence>
<name>A0A3N0E486_9ACTN</name>
<dbReference type="InterPro" id="IPR034660">
    <property type="entry name" value="DinB/YfiT-like"/>
</dbReference>
<dbReference type="OrthoDB" id="3671213at2"/>
<dbReference type="GO" id="GO:0005886">
    <property type="term" value="C:plasma membrane"/>
    <property type="evidence" value="ECO:0007669"/>
    <property type="project" value="TreeGrafter"/>
</dbReference>
<dbReference type="EMBL" id="RJMB01000021">
    <property type="protein sequence ID" value="RNL82638.1"/>
    <property type="molecule type" value="Genomic_DNA"/>
</dbReference>
<organism evidence="3 4">
    <name type="scientific">Halostreptopolyspora alba</name>
    <dbReference type="NCBI Taxonomy" id="2487137"/>
    <lineage>
        <taxon>Bacteria</taxon>
        <taxon>Bacillati</taxon>
        <taxon>Actinomycetota</taxon>
        <taxon>Actinomycetes</taxon>
        <taxon>Streptosporangiales</taxon>
        <taxon>Nocardiopsidaceae</taxon>
        <taxon>Halostreptopolyspora</taxon>
    </lineage>
</organism>
<gene>
    <name evidence="3" type="ORF">EFW17_18260</name>
</gene>
<proteinExistence type="predicted"/>
<dbReference type="InterPro" id="IPR024344">
    <property type="entry name" value="MDMPI_metal-binding"/>
</dbReference>
<dbReference type="Proteomes" id="UP000269198">
    <property type="component" value="Unassembled WGS sequence"/>
</dbReference>
<keyword evidence="4" id="KW-1185">Reference proteome</keyword>
<evidence type="ECO:0000313" key="4">
    <source>
        <dbReference type="Proteomes" id="UP000269198"/>
    </source>
</evidence>
<keyword evidence="3" id="KW-0413">Isomerase</keyword>
<feature type="domain" description="MDMPI C-terminal" evidence="1">
    <location>
        <begin position="153"/>
        <end position="241"/>
    </location>
</feature>
<keyword evidence="3" id="KW-0670">Pyruvate</keyword>
<dbReference type="NCBIfam" id="TIGR03083">
    <property type="entry name" value="maleylpyruvate isomerase family mycothiol-dependent enzyme"/>
    <property type="match status" value="1"/>
</dbReference>
<accession>A0A3N0E486</accession>
<evidence type="ECO:0000313" key="3">
    <source>
        <dbReference type="EMBL" id="RNL82638.1"/>
    </source>
</evidence>
<dbReference type="Pfam" id="PF07398">
    <property type="entry name" value="MDMPI_C"/>
    <property type="match status" value="1"/>
</dbReference>
<reference evidence="3 4" key="1">
    <citation type="submission" date="2018-11" db="EMBL/GenBank/DDBJ databases">
        <title>The genome draft of YIM 96095.</title>
        <authorList>
            <person name="Tang S.-K."/>
            <person name="Chunyu W.-X."/>
            <person name="Feng Y.-Z."/>
        </authorList>
    </citation>
    <scope>NUCLEOTIDE SEQUENCE [LARGE SCALE GENOMIC DNA]</scope>
    <source>
        <strain evidence="3 4">YIM 96095</strain>
    </source>
</reference>
<dbReference type="RefSeq" id="WP_123202633.1">
    <property type="nucleotide sequence ID" value="NZ_RJMB01000021.1"/>
</dbReference>
<dbReference type="PANTHER" id="PTHR40758">
    <property type="entry name" value="CONSERVED PROTEIN"/>
    <property type="match status" value="1"/>
</dbReference>
<dbReference type="Pfam" id="PF11716">
    <property type="entry name" value="MDMPI_N"/>
    <property type="match status" value="1"/>
</dbReference>
<dbReference type="InterPro" id="IPR010872">
    <property type="entry name" value="MDMPI_C-term_domain"/>
</dbReference>
<dbReference type="GO" id="GO:0046872">
    <property type="term" value="F:metal ion binding"/>
    <property type="evidence" value="ECO:0007669"/>
    <property type="project" value="InterPro"/>
</dbReference>